<dbReference type="GO" id="GO:0008649">
    <property type="term" value="F:rRNA methyltransferase activity"/>
    <property type="evidence" value="ECO:0007669"/>
    <property type="project" value="InterPro"/>
</dbReference>
<dbReference type="NCBIfam" id="TIGR00563">
    <property type="entry name" value="rsmB"/>
    <property type="match status" value="1"/>
</dbReference>
<keyword evidence="5" id="KW-0963">Cytoplasm</keyword>
<feature type="binding site" evidence="14">
    <location>
        <position position="307"/>
    </location>
    <ligand>
        <name>S-adenosyl-L-methionine</name>
        <dbReference type="ChEBI" id="CHEBI:59789"/>
    </ligand>
</feature>
<dbReference type="InterPro" id="IPR054728">
    <property type="entry name" value="RsmB-like_ferredoxin"/>
</dbReference>
<dbReference type="EMBL" id="AFNU02000001">
    <property type="protein sequence ID" value="ERJ13424.1"/>
    <property type="molecule type" value="Genomic_DNA"/>
</dbReference>
<gene>
    <name evidence="16" type="primary">rsmB</name>
    <name evidence="16" type="ORF">HLPCO_000075</name>
</gene>
<keyword evidence="10 14" id="KW-0694">RNA-binding</keyword>
<keyword evidence="9 14" id="KW-0949">S-adenosyl-L-methionine</keyword>
<accession>U2FQZ3</accession>
<dbReference type="Proteomes" id="UP000005707">
    <property type="component" value="Unassembled WGS sequence"/>
</dbReference>
<dbReference type="PROSITE" id="PS01153">
    <property type="entry name" value="NOL1_NOP2_SUN"/>
    <property type="match status" value="1"/>
</dbReference>
<evidence type="ECO:0000313" key="16">
    <source>
        <dbReference type="EMBL" id="ERJ13424.1"/>
    </source>
</evidence>
<dbReference type="OrthoDB" id="9810297at2"/>
<dbReference type="InterPro" id="IPR018314">
    <property type="entry name" value="RsmB/NOL1/NOP2-like_CS"/>
</dbReference>
<dbReference type="FunCoup" id="U2FQZ3">
    <property type="interactions" value="386"/>
</dbReference>
<dbReference type="SUPFAM" id="SSF53335">
    <property type="entry name" value="S-adenosyl-L-methionine-dependent methyltransferases"/>
    <property type="match status" value="1"/>
</dbReference>
<feature type="binding site" evidence="14">
    <location>
        <position position="326"/>
    </location>
    <ligand>
        <name>S-adenosyl-L-methionine</name>
        <dbReference type="ChEBI" id="CHEBI:59789"/>
    </ligand>
</feature>
<evidence type="ECO:0000256" key="2">
    <source>
        <dbReference type="ARBA" id="ARBA00004496"/>
    </source>
</evidence>
<evidence type="ECO:0000256" key="5">
    <source>
        <dbReference type="ARBA" id="ARBA00022490"/>
    </source>
</evidence>
<comment type="function">
    <text evidence="1">Specifically methylates the cytosine at position 967 (m5C967) of 16S rRNA.</text>
</comment>
<evidence type="ECO:0000256" key="10">
    <source>
        <dbReference type="ARBA" id="ARBA00022884"/>
    </source>
</evidence>
<dbReference type="CDD" id="cd02440">
    <property type="entry name" value="AdoMet_MTases"/>
    <property type="match status" value="1"/>
</dbReference>
<comment type="catalytic activity">
    <reaction evidence="13">
        <text>cytidine(967) in 16S rRNA + S-adenosyl-L-methionine = 5-methylcytidine(967) in 16S rRNA + S-adenosyl-L-homocysteine + H(+)</text>
        <dbReference type="Rhea" id="RHEA:42748"/>
        <dbReference type="Rhea" id="RHEA-COMP:10219"/>
        <dbReference type="Rhea" id="RHEA-COMP:10220"/>
        <dbReference type="ChEBI" id="CHEBI:15378"/>
        <dbReference type="ChEBI" id="CHEBI:57856"/>
        <dbReference type="ChEBI" id="CHEBI:59789"/>
        <dbReference type="ChEBI" id="CHEBI:74483"/>
        <dbReference type="ChEBI" id="CHEBI:82748"/>
        <dbReference type="EC" id="2.1.1.176"/>
    </reaction>
</comment>
<dbReference type="Gene3D" id="3.30.70.1170">
    <property type="entry name" value="Sun protein, domain 3"/>
    <property type="match status" value="1"/>
</dbReference>
<evidence type="ECO:0000256" key="1">
    <source>
        <dbReference type="ARBA" id="ARBA00002724"/>
    </source>
</evidence>
<dbReference type="InterPro" id="IPR006027">
    <property type="entry name" value="NusB_RsmB_TIM44"/>
</dbReference>
<feature type="active site" description="Nucleophile" evidence="14">
    <location>
        <position position="379"/>
    </location>
</feature>
<evidence type="ECO:0000259" key="15">
    <source>
        <dbReference type="PROSITE" id="PS51686"/>
    </source>
</evidence>
<dbReference type="InterPro" id="IPR001678">
    <property type="entry name" value="MeTrfase_RsmB-F_NOP2_dom"/>
</dbReference>
<dbReference type="Gene3D" id="3.40.50.150">
    <property type="entry name" value="Vaccinia Virus protein VP39"/>
    <property type="match status" value="1"/>
</dbReference>
<evidence type="ECO:0000256" key="14">
    <source>
        <dbReference type="PROSITE-ProRule" id="PRU01023"/>
    </source>
</evidence>
<evidence type="ECO:0000256" key="3">
    <source>
        <dbReference type="ARBA" id="ARBA00007494"/>
    </source>
</evidence>
<evidence type="ECO:0000256" key="12">
    <source>
        <dbReference type="ARBA" id="ARBA00031088"/>
    </source>
</evidence>
<dbReference type="Pfam" id="PF22458">
    <property type="entry name" value="RsmF-B_ferredox"/>
    <property type="match status" value="1"/>
</dbReference>
<dbReference type="RefSeq" id="WP_008826469.1">
    <property type="nucleotide sequence ID" value="NZ_AFNU02000001.1"/>
</dbReference>
<dbReference type="EC" id="2.1.1.176" evidence="4"/>
<evidence type="ECO:0000256" key="6">
    <source>
        <dbReference type="ARBA" id="ARBA00022552"/>
    </source>
</evidence>
<feature type="binding site" evidence="14">
    <location>
        <position position="280"/>
    </location>
    <ligand>
        <name>S-adenosyl-L-methionine</name>
        <dbReference type="ChEBI" id="CHEBI:59789"/>
    </ligand>
</feature>
<dbReference type="Pfam" id="PF01029">
    <property type="entry name" value="NusB"/>
    <property type="match status" value="1"/>
</dbReference>
<dbReference type="InParanoid" id="U2FQZ3"/>
<feature type="binding site" evidence="14">
    <location>
        <begin position="256"/>
        <end position="262"/>
    </location>
    <ligand>
        <name>S-adenosyl-L-methionine</name>
        <dbReference type="ChEBI" id="CHEBI:59789"/>
    </ligand>
</feature>
<dbReference type="STRING" id="1033810.HLPCO_000075"/>
<dbReference type="InterPro" id="IPR004573">
    <property type="entry name" value="rRNA_ssu_MeTfrase_B"/>
</dbReference>
<dbReference type="InterPro" id="IPR049560">
    <property type="entry name" value="MeTrfase_RsmB-F_NOP2_cat"/>
</dbReference>
<organism evidence="16 17">
    <name type="scientific">Haloplasma contractile SSD-17B</name>
    <dbReference type="NCBI Taxonomy" id="1033810"/>
    <lineage>
        <taxon>Bacteria</taxon>
        <taxon>Bacillati</taxon>
        <taxon>Mycoplasmatota</taxon>
        <taxon>Mollicutes</taxon>
        <taxon>Haloplasmatales</taxon>
        <taxon>Haloplasmataceae</taxon>
        <taxon>Haloplasma</taxon>
    </lineage>
</organism>
<dbReference type="PANTHER" id="PTHR22807:SF53">
    <property type="entry name" value="RIBOSOMAL RNA SMALL SUBUNIT METHYLTRANSFERASE B-RELATED"/>
    <property type="match status" value="1"/>
</dbReference>
<evidence type="ECO:0000256" key="7">
    <source>
        <dbReference type="ARBA" id="ARBA00022603"/>
    </source>
</evidence>
<keyword evidence="17" id="KW-1185">Reference proteome</keyword>
<dbReference type="InterPro" id="IPR035926">
    <property type="entry name" value="NusB-like_sf"/>
</dbReference>
<dbReference type="NCBIfam" id="NF011494">
    <property type="entry name" value="PRK14902.1"/>
    <property type="match status" value="1"/>
</dbReference>
<dbReference type="FunFam" id="1.10.940.10:FF:000006">
    <property type="entry name" value="16S rRNA (Cytosine(967)-C(5))-methyltransferase RsmB"/>
    <property type="match status" value="1"/>
</dbReference>
<dbReference type="InterPro" id="IPR029063">
    <property type="entry name" value="SAM-dependent_MTases_sf"/>
</dbReference>
<dbReference type="Gene3D" id="1.10.940.10">
    <property type="entry name" value="NusB-like"/>
    <property type="match status" value="1"/>
</dbReference>
<feature type="domain" description="SAM-dependent MTase RsmB/NOP-type" evidence="15">
    <location>
        <begin position="167"/>
        <end position="438"/>
    </location>
</feature>
<dbReference type="Pfam" id="PF01189">
    <property type="entry name" value="Methyltr_RsmB-F"/>
    <property type="match status" value="1"/>
</dbReference>
<evidence type="ECO:0000256" key="13">
    <source>
        <dbReference type="ARBA" id="ARBA00047283"/>
    </source>
</evidence>
<proteinExistence type="inferred from homology"/>
<keyword evidence="8 14" id="KW-0808">Transferase</keyword>
<dbReference type="AlphaFoldDB" id="U2FQZ3"/>
<evidence type="ECO:0000256" key="4">
    <source>
        <dbReference type="ARBA" id="ARBA00012140"/>
    </source>
</evidence>
<dbReference type="FunFam" id="3.30.70.1170:FF:000003">
    <property type="entry name" value="16S rRNA (Cytosine(967)-C(5))-methyltransferase RsmB"/>
    <property type="match status" value="1"/>
</dbReference>
<comment type="similarity">
    <text evidence="3 14">Belongs to the class I-like SAM-binding methyltransferase superfamily. RsmB/NOP family.</text>
</comment>
<dbReference type="PRINTS" id="PR02008">
    <property type="entry name" value="RCMTFAMILY"/>
</dbReference>
<evidence type="ECO:0000256" key="8">
    <source>
        <dbReference type="ARBA" id="ARBA00022679"/>
    </source>
</evidence>
<evidence type="ECO:0000256" key="9">
    <source>
        <dbReference type="ARBA" id="ARBA00022691"/>
    </source>
</evidence>
<comment type="subcellular location">
    <subcellularLocation>
        <location evidence="2">Cytoplasm</location>
    </subcellularLocation>
</comment>
<dbReference type="PROSITE" id="PS51686">
    <property type="entry name" value="SAM_MT_RSMB_NOP"/>
    <property type="match status" value="1"/>
</dbReference>
<dbReference type="GO" id="GO:0005737">
    <property type="term" value="C:cytoplasm"/>
    <property type="evidence" value="ECO:0007669"/>
    <property type="project" value="UniProtKB-SubCell"/>
</dbReference>
<keyword evidence="6" id="KW-0698">rRNA processing</keyword>
<reference evidence="16 17" key="1">
    <citation type="journal article" date="2011" name="J. Bacteriol.">
        <title>Genome sequence of Haloplasma contractile, an unusual contractile bacterium from a deep-sea anoxic brine lake.</title>
        <authorList>
            <person name="Antunes A."/>
            <person name="Alam I."/>
            <person name="El Dorry H."/>
            <person name="Siam R."/>
            <person name="Robertson A."/>
            <person name="Bajic V.B."/>
            <person name="Stingl U."/>
        </authorList>
    </citation>
    <scope>NUCLEOTIDE SEQUENCE [LARGE SCALE GENOMIC DNA]</scope>
    <source>
        <strain evidence="16 17">SSD-17B</strain>
    </source>
</reference>
<dbReference type="eggNOG" id="COG0144">
    <property type="taxonomic scope" value="Bacteria"/>
</dbReference>
<sequence>MKNVRKAAFEIVTKVLGGNGYSNLLLNQMIKSKEIDPVDVSLLTEIVYGTIQNKITLDYYLKDFIDMKKTKGWVKNILRISLYQMHFLDKIPNHAILNEAVTLAKDRGGKNSGNFVNAVLRNISRKGLKSLDDIKDQTERLSIQTSHPRWLVSLWLEQYGLDTTTKLCNANNSRPSIHCRLNLTKDDSNSLIKKLEDQEIEVSRHPFIEEGVKIIKGNIIGTSLYTDGYLTIQDFSSMLVAKILDPSESDDVLDTCAAPGGKTTHIAELMSNSGSVSACDIYDHKIKLIDEHVDRLGLKQIKTYKQDARELTKEFKAGTFDRVLIDAPCSGLGVIKRKPEIKYHKSRKDLSQIVKLQKEIIDDAVKLLKPGGRLVYSTCTINKRENEDIVNYILKNNSELSLYSEPFKQFGLDSDGTLQILDNDLGADLFFIACFRKQV</sequence>
<dbReference type="GO" id="GO:0006355">
    <property type="term" value="P:regulation of DNA-templated transcription"/>
    <property type="evidence" value="ECO:0007669"/>
    <property type="project" value="InterPro"/>
</dbReference>
<keyword evidence="7 14" id="KW-0489">Methyltransferase</keyword>
<dbReference type="InterPro" id="IPR023267">
    <property type="entry name" value="RCMT"/>
</dbReference>
<dbReference type="GO" id="GO:0003723">
    <property type="term" value="F:RNA binding"/>
    <property type="evidence" value="ECO:0007669"/>
    <property type="project" value="UniProtKB-UniRule"/>
</dbReference>
<evidence type="ECO:0000256" key="11">
    <source>
        <dbReference type="ARBA" id="ARBA00030399"/>
    </source>
</evidence>
<protein>
    <recommendedName>
        <fullName evidence="4">16S rRNA (cytosine(967)-C(5))-methyltransferase</fullName>
        <ecNumber evidence="4">2.1.1.176</ecNumber>
    </recommendedName>
    <alternativeName>
        <fullName evidence="11">16S rRNA m5C967 methyltransferase</fullName>
    </alternativeName>
    <alternativeName>
        <fullName evidence="12">rRNA (cytosine-C(5)-)-methyltransferase RsmB</fullName>
    </alternativeName>
</protein>
<evidence type="ECO:0000313" key="17">
    <source>
        <dbReference type="Proteomes" id="UP000005707"/>
    </source>
</evidence>
<name>U2FQZ3_9MOLU</name>
<reference evidence="16 17" key="2">
    <citation type="journal article" date="2013" name="PLoS ONE">
        <title>INDIGO - INtegrated Data Warehouse of MIcrobial GenOmes with Examples from the Red Sea Extremophiles.</title>
        <authorList>
            <person name="Alam I."/>
            <person name="Antunes A."/>
            <person name="Kamau A.A."/>
            <person name="Ba Alawi W."/>
            <person name="Kalkatawi M."/>
            <person name="Stingl U."/>
            <person name="Bajic V.B."/>
        </authorList>
    </citation>
    <scope>NUCLEOTIDE SEQUENCE [LARGE SCALE GENOMIC DNA]</scope>
    <source>
        <strain evidence="16 17">SSD-17B</strain>
    </source>
</reference>
<dbReference type="SUPFAM" id="SSF48013">
    <property type="entry name" value="NusB-like"/>
    <property type="match status" value="1"/>
</dbReference>
<dbReference type="FunFam" id="3.40.50.150:FF:000022">
    <property type="entry name" value="Ribosomal RNA small subunit methyltransferase B"/>
    <property type="match status" value="1"/>
</dbReference>
<dbReference type="PANTHER" id="PTHR22807">
    <property type="entry name" value="NOP2 YEAST -RELATED NOL1/NOP2/FMU SUN DOMAIN-CONTAINING"/>
    <property type="match status" value="1"/>
</dbReference>
<comment type="caution">
    <text evidence="16">The sequence shown here is derived from an EMBL/GenBank/DDBJ whole genome shotgun (WGS) entry which is preliminary data.</text>
</comment>
<dbReference type="eggNOG" id="COG0781">
    <property type="taxonomic scope" value="Bacteria"/>
</dbReference>